<protein>
    <recommendedName>
        <fullName evidence="1">DUF7742 domain-containing protein</fullName>
    </recommendedName>
</protein>
<proteinExistence type="predicted"/>
<dbReference type="AlphaFoldDB" id="A0A2V1P6X7"/>
<dbReference type="EMBL" id="QETF01000002">
    <property type="protein sequence ID" value="PWG18263.1"/>
    <property type="molecule type" value="Genomic_DNA"/>
</dbReference>
<dbReference type="InterPro" id="IPR056644">
    <property type="entry name" value="DUF7742"/>
</dbReference>
<feature type="domain" description="DUF7742" evidence="1">
    <location>
        <begin position="2"/>
        <end position="62"/>
    </location>
</feature>
<dbReference type="Proteomes" id="UP000245293">
    <property type="component" value="Unassembled WGS sequence"/>
</dbReference>
<reference evidence="3" key="1">
    <citation type="submission" date="2018-05" db="EMBL/GenBank/DDBJ databases">
        <authorList>
            <person name="Du Z."/>
            <person name="Wang X."/>
        </authorList>
    </citation>
    <scope>NUCLEOTIDE SEQUENCE [LARGE SCALE GENOMIC DNA]</scope>
    <source>
        <strain evidence="3">WDS4C29</strain>
    </source>
</reference>
<comment type="caution">
    <text evidence="2">The sequence shown here is derived from an EMBL/GenBank/DDBJ whole genome shotgun (WGS) entry which is preliminary data.</text>
</comment>
<accession>A0A2V1P6X7</accession>
<gene>
    <name evidence="2" type="ORF">DFK10_03170</name>
</gene>
<evidence type="ECO:0000313" key="3">
    <source>
        <dbReference type="Proteomes" id="UP000245293"/>
    </source>
</evidence>
<sequence length="73" mass="8408">MAAALVREAHLSDRLRKRLRRPVAGRGCGSLASEAMGWRRSRERRGCDTAYCDALVVLLTALDKWRRDPDRRR</sequence>
<keyword evidence="3" id="KW-1185">Reference proteome</keyword>
<evidence type="ECO:0000313" key="2">
    <source>
        <dbReference type="EMBL" id="PWG18263.1"/>
    </source>
</evidence>
<name>A0A2V1P6X7_9RHOB</name>
<dbReference type="Pfam" id="PF24891">
    <property type="entry name" value="DUF7742"/>
    <property type="match status" value="1"/>
</dbReference>
<organism evidence="2 3">
    <name type="scientific">Salibaculum griseiflavum</name>
    <dbReference type="NCBI Taxonomy" id="1914409"/>
    <lineage>
        <taxon>Bacteria</taxon>
        <taxon>Pseudomonadati</taxon>
        <taxon>Pseudomonadota</taxon>
        <taxon>Alphaproteobacteria</taxon>
        <taxon>Rhodobacterales</taxon>
        <taxon>Roseobacteraceae</taxon>
        <taxon>Salibaculum</taxon>
    </lineage>
</organism>
<evidence type="ECO:0000259" key="1">
    <source>
        <dbReference type="Pfam" id="PF24891"/>
    </source>
</evidence>